<dbReference type="Gene3D" id="3.40.50.720">
    <property type="entry name" value="NAD(P)-binding Rossmann-like Domain"/>
    <property type="match status" value="1"/>
</dbReference>
<gene>
    <name evidence="5" type="ORF">PDIGIT_LOCUS13576</name>
</gene>
<dbReference type="SUPFAM" id="SSF51735">
    <property type="entry name" value="NAD(P)-binding Rossmann-fold domains"/>
    <property type="match status" value="1"/>
</dbReference>
<feature type="domain" description="NmrA-like" evidence="4">
    <location>
        <begin position="3"/>
        <end position="232"/>
    </location>
</feature>
<dbReference type="InterPro" id="IPR008030">
    <property type="entry name" value="NmrA-like"/>
</dbReference>
<dbReference type="PANTHER" id="PTHR47706:SF4">
    <property type="entry name" value="NMRA-LIKE DOMAIN-CONTAINING PROTEIN"/>
    <property type="match status" value="1"/>
</dbReference>
<reference evidence="5" key="1">
    <citation type="submission" date="2023-01" db="EMBL/GenBank/DDBJ databases">
        <authorList>
            <person name="Van Ghelder C."/>
            <person name="Rancurel C."/>
        </authorList>
    </citation>
    <scope>NUCLEOTIDE SEQUENCE</scope>
    <source>
        <strain evidence="5">CNCM I-4278</strain>
    </source>
</reference>
<evidence type="ECO:0000256" key="2">
    <source>
        <dbReference type="ARBA" id="ARBA00022857"/>
    </source>
</evidence>
<evidence type="ECO:0000313" key="5">
    <source>
        <dbReference type="EMBL" id="CAI6340400.1"/>
    </source>
</evidence>
<dbReference type="OrthoDB" id="419598at2759"/>
<dbReference type="EMBL" id="CAOQHR010000010">
    <property type="protein sequence ID" value="CAI6340400.1"/>
    <property type="molecule type" value="Genomic_DNA"/>
</dbReference>
<evidence type="ECO:0000256" key="1">
    <source>
        <dbReference type="ARBA" id="ARBA00005725"/>
    </source>
</evidence>
<evidence type="ECO:0000313" key="6">
    <source>
        <dbReference type="Proteomes" id="UP001152607"/>
    </source>
</evidence>
<dbReference type="InterPro" id="IPR036291">
    <property type="entry name" value="NAD(P)-bd_dom_sf"/>
</dbReference>
<protein>
    <recommendedName>
        <fullName evidence="4">NmrA-like domain-containing protein</fullName>
    </recommendedName>
</protein>
<dbReference type="InterPro" id="IPR051609">
    <property type="entry name" value="NmrA/Isoflavone_reductase-like"/>
</dbReference>
<keyword evidence="2" id="KW-0521">NADP</keyword>
<evidence type="ECO:0000259" key="4">
    <source>
        <dbReference type="Pfam" id="PF05368"/>
    </source>
</evidence>
<dbReference type="Pfam" id="PF05368">
    <property type="entry name" value="NmrA"/>
    <property type="match status" value="1"/>
</dbReference>
<keyword evidence="6" id="KW-1185">Reference proteome</keyword>
<dbReference type="GO" id="GO:0016491">
    <property type="term" value="F:oxidoreductase activity"/>
    <property type="evidence" value="ECO:0007669"/>
    <property type="project" value="UniProtKB-KW"/>
</dbReference>
<sequence length="232" mass="25361">MVTVAVAGGTGGFGKTIVQELVKQKRHKVIILSRKASPVKDLDVPVLAADYSNPASLRTLFTDEQVEIVISAIIMASEQSNQAQLNLIEAAAQTSSVERFMPSEFGVNYTPEMLSFHPAAAWWLSAVSALRASNMQFTRVMFGWLTDFLGTPHFPSNLSGFKYVLDFENRRAAIPGDGTDSITFLHSRDVGRYVAALVDEAEDGKEWPEISAFAGDRMTWGEAVKLAEEVTG</sequence>
<evidence type="ECO:0000256" key="3">
    <source>
        <dbReference type="ARBA" id="ARBA00023002"/>
    </source>
</evidence>
<accession>A0A9W4XTT3</accession>
<dbReference type="PANTHER" id="PTHR47706">
    <property type="entry name" value="NMRA-LIKE FAMILY PROTEIN"/>
    <property type="match status" value="1"/>
</dbReference>
<comment type="similarity">
    <text evidence="1">Belongs to the NmrA-type oxidoreductase family. Isoflavone reductase subfamily.</text>
</comment>
<name>A0A9W4XTT3_9PLEO</name>
<dbReference type="Proteomes" id="UP001152607">
    <property type="component" value="Unassembled WGS sequence"/>
</dbReference>
<keyword evidence="3" id="KW-0560">Oxidoreductase</keyword>
<dbReference type="AlphaFoldDB" id="A0A9W4XTT3"/>
<comment type="caution">
    <text evidence="5">The sequence shown here is derived from an EMBL/GenBank/DDBJ whole genome shotgun (WGS) entry which is preliminary data.</text>
</comment>
<proteinExistence type="inferred from homology"/>
<organism evidence="5 6">
    <name type="scientific">Periconia digitata</name>
    <dbReference type="NCBI Taxonomy" id="1303443"/>
    <lineage>
        <taxon>Eukaryota</taxon>
        <taxon>Fungi</taxon>
        <taxon>Dikarya</taxon>
        <taxon>Ascomycota</taxon>
        <taxon>Pezizomycotina</taxon>
        <taxon>Dothideomycetes</taxon>
        <taxon>Pleosporomycetidae</taxon>
        <taxon>Pleosporales</taxon>
        <taxon>Massarineae</taxon>
        <taxon>Periconiaceae</taxon>
        <taxon>Periconia</taxon>
    </lineage>
</organism>